<protein>
    <recommendedName>
        <fullName evidence="7">Transcription termination/antitermination protein NusA</fullName>
    </recommendedName>
</protein>
<evidence type="ECO:0000256" key="5">
    <source>
        <dbReference type="ARBA" id="ARBA00023015"/>
    </source>
</evidence>
<keyword evidence="1 7" id="KW-0806">Transcription termination</keyword>
<dbReference type="InterPro" id="IPR009019">
    <property type="entry name" value="KH_sf_prok-type"/>
</dbReference>
<dbReference type="PROSITE" id="PS50126">
    <property type="entry name" value="S1"/>
    <property type="match status" value="1"/>
</dbReference>
<comment type="function">
    <text evidence="7">Participates in both transcription termination and antitermination.</text>
</comment>
<dbReference type="Pfam" id="PF08529">
    <property type="entry name" value="NusA_N"/>
    <property type="match status" value="1"/>
</dbReference>
<sequence length="425" mass="47748">MLNEQLQSMVDYLQRERGVDREIVLQAIESAMENAARKDSESEEEEFRIEIDRKTLDMKAFAQKQVVSPPAVTDRQIALDDARKINPAARIGETVEVTVPTRKLGRIAAQTARQTIMQKLRQAEKDRIYELFKDRVGDIVTGVVRRFEKSDVFIEIENAEAVMPGRQRIPIEEYEVGERIRAHIAQVTNEASGPRIELSRNHPDFVRRLFELEVSEIADGTVEIMGIAREAGYRSKVAVLCHDEHIDPVGACVGIRGMRVKNIVRELSGEKIDIVRWSDDIKKLVANSLAPAKLSSIEIDEETRTVRVLVDPDQLSLAIGKRGQNARLTAKLTGWRVDIERKESEEEKDFERKIQEAVESLAAIEGIGFERAEKLVSAGFLSQEGILMAEIGDIAEEVEGITAGEAEEVWHAVAAAHEKEHGELE</sequence>
<evidence type="ECO:0000313" key="9">
    <source>
        <dbReference type="EMBL" id="AKJ63349.1"/>
    </source>
</evidence>
<dbReference type="PROSITE" id="PS50084">
    <property type="entry name" value="KH_TYPE_1"/>
    <property type="match status" value="1"/>
</dbReference>
<keyword evidence="3 7" id="KW-0889">Transcription antitermination</keyword>
<dbReference type="FunFam" id="3.30.300.20:FF:000005">
    <property type="entry name" value="Transcription termination/antitermination protein NusA"/>
    <property type="match status" value="1"/>
</dbReference>
<dbReference type="PATRIC" id="fig|1609981.3.peg.65"/>
<dbReference type="Pfam" id="PF26594">
    <property type="entry name" value="KH_NusA_2nd"/>
    <property type="match status" value="1"/>
</dbReference>
<dbReference type="InterPro" id="IPR004087">
    <property type="entry name" value="KH_dom"/>
</dbReference>
<evidence type="ECO:0000256" key="7">
    <source>
        <dbReference type="HAMAP-Rule" id="MF_00945"/>
    </source>
</evidence>
<dbReference type="GO" id="GO:0005829">
    <property type="term" value="C:cytosol"/>
    <property type="evidence" value="ECO:0007669"/>
    <property type="project" value="TreeGrafter"/>
</dbReference>
<comment type="subcellular location">
    <subcellularLocation>
        <location evidence="7">Cytoplasm</location>
    </subcellularLocation>
</comment>
<dbReference type="EMBL" id="CP010904">
    <property type="protein sequence ID" value="AKJ63349.1"/>
    <property type="molecule type" value="Genomic_DNA"/>
</dbReference>
<dbReference type="AlphaFoldDB" id="A0A0G3EGU7"/>
<dbReference type="Gene3D" id="1.10.150.20">
    <property type="entry name" value="5' to 3' exonuclease, C-terminal subdomain"/>
    <property type="match status" value="1"/>
</dbReference>
<dbReference type="SMART" id="SM00316">
    <property type="entry name" value="S1"/>
    <property type="match status" value="1"/>
</dbReference>
<dbReference type="InterPro" id="IPR025249">
    <property type="entry name" value="TF_NusA_KH_1st"/>
</dbReference>
<keyword evidence="2 7" id="KW-0963">Cytoplasm</keyword>
<reference evidence="10" key="1">
    <citation type="submission" date="2015-02" db="EMBL/GenBank/DDBJ databases">
        <title>Description and complete genome sequence of the first cultured representative of the subdivision 5 of the Verrucomicrobia phylum.</title>
        <authorList>
            <person name="Spring S."/>
            <person name="Bunk B."/>
            <person name="Sproer C."/>
            <person name="Klenk H.-P."/>
        </authorList>
    </citation>
    <scope>NUCLEOTIDE SEQUENCE [LARGE SCALE GENOMIC DNA]</scope>
    <source>
        <strain evidence="10">L21-Fru-AB</strain>
    </source>
</reference>
<evidence type="ECO:0000256" key="1">
    <source>
        <dbReference type="ARBA" id="ARBA00022472"/>
    </source>
</evidence>
<dbReference type="SUPFAM" id="SSF47794">
    <property type="entry name" value="Rad51 N-terminal domain-like"/>
    <property type="match status" value="1"/>
</dbReference>
<dbReference type="InterPro" id="IPR058582">
    <property type="entry name" value="KH_NusA_2nd"/>
</dbReference>
<organism evidence="9 10">
    <name type="scientific">Kiritimatiella glycovorans</name>
    <dbReference type="NCBI Taxonomy" id="1307763"/>
    <lineage>
        <taxon>Bacteria</taxon>
        <taxon>Pseudomonadati</taxon>
        <taxon>Kiritimatiellota</taxon>
        <taxon>Kiritimatiellia</taxon>
        <taxon>Kiritimatiellales</taxon>
        <taxon>Kiritimatiellaceae</taxon>
        <taxon>Kiritimatiella</taxon>
    </lineage>
</organism>
<name>A0A0G3EGU7_9BACT</name>
<dbReference type="Gene3D" id="3.30.1480.10">
    <property type="entry name" value="NusA, N-terminal domain"/>
    <property type="match status" value="1"/>
</dbReference>
<dbReference type="GO" id="GO:0031564">
    <property type="term" value="P:transcription antitermination"/>
    <property type="evidence" value="ECO:0007669"/>
    <property type="project" value="UniProtKB-UniRule"/>
</dbReference>
<evidence type="ECO:0000256" key="4">
    <source>
        <dbReference type="ARBA" id="ARBA00022884"/>
    </source>
</evidence>
<dbReference type="GO" id="GO:0000166">
    <property type="term" value="F:nucleotide binding"/>
    <property type="evidence" value="ECO:0007669"/>
    <property type="project" value="InterPro"/>
</dbReference>
<dbReference type="SUPFAM" id="SSF69705">
    <property type="entry name" value="Transcription factor NusA, N-terminal domain"/>
    <property type="match status" value="1"/>
</dbReference>
<dbReference type="CDD" id="cd02134">
    <property type="entry name" value="KH-II_NusA_rpt1"/>
    <property type="match status" value="1"/>
</dbReference>
<reference evidence="9 10" key="2">
    <citation type="journal article" date="2016" name="ISME J.">
        <title>Characterization of the first cultured representative of Verrucomicrobia subdivision 5 indicates the proposal of a novel phylum.</title>
        <authorList>
            <person name="Spring S."/>
            <person name="Bunk B."/>
            <person name="Sproer C."/>
            <person name="Schumann P."/>
            <person name="Rohde M."/>
            <person name="Tindall B.J."/>
            <person name="Klenk H.P."/>
        </authorList>
    </citation>
    <scope>NUCLEOTIDE SEQUENCE [LARGE SCALE GENOMIC DNA]</scope>
    <source>
        <strain evidence="9 10">L21-Fru-AB</strain>
    </source>
</reference>
<dbReference type="InterPro" id="IPR036555">
    <property type="entry name" value="NusA_N_sf"/>
</dbReference>
<dbReference type="HAMAP" id="MF_00945_B">
    <property type="entry name" value="NusA_B"/>
    <property type="match status" value="1"/>
</dbReference>
<dbReference type="InterPro" id="IPR015946">
    <property type="entry name" value="KH_dom-like_a/b"/>
</dbReference>
<feature type="domain" description="S1 motif" evidence="8">
    <location>
        <begin position="137"/>
        <end position="201"/>
    </location>
</feature>
<dbReference type="Proteomes" id="UP000035268">
    <property type="component" value="Chromosome"/>
</dbReference>
<dbReference type="CDD" id="cd04455">
    <property type="entry name" value="S1_NusA"/>
    <property type="match status" value="1"/>
</dbReference>
<dbReference type="RefSeq" id="WP_052880791.1">
    <property type="nucleotide sequence ID" value="NZ_CP010904.1"/>
</dbReference>
<keyword evidence="6 7" id="KW-0804">Transcription</keyword>
<accession>A0A0G3EGU7</accession>
<dbReference type="SUPFAM" id="SSF50249">
    <property type="entry name" value="Nucleic acid-binding proteins"/>
    <property type="match status" value="1"/>
</dbReference>
<dbReference type="InterPro" id="IPR010213">
    <property type="entry name" value="TF_NusA"/>
</dbReference>
<dbReference type="CDD" id="cd22529">
    <property type="entry name" value="KH-II_NusA_rpt2"/>
    <property type="match status" value="1"/>
</dbReference>
<dbReference type="OrthoDB" id="9807233at2"/>
<evidence type="ECO:0000313" key="10">
    <source>
        <dbReference type="Proteomes" id="UP000035268"/>
    </source>
</evidence>
<dbReference type="GO" id="GO:0006353">
    <property type="term" value="P:DNA-templated transcription termination"/>
    <property type="evidence" value="ECO:0007669"/>
    <property type="project" value="UniProtKB-UniRule"/>
</dbReference>
<dbReference type="FunFam" id="3.30.300.20:FF:000002">
    <property type="entry name" value="Transcription termination/antitermination protein NusA"/>
    <property type="match status" value="1"/>
</dbReference>
<keyword evidence="10" id="KW-1185">Reference proteome</keyword>
<keyword evidence="4 7" id="KW-0694">RNA-binding</keyword>
<dbReference type="InterPro" id="IPR003029">
    <property type="entry name" value="S1_domain"/>
</dbReference>
<keyword evidence="5 7" id="KW-0805">Transcription regulation</keyword>
<dbReference type="PANTHER" id="PTHR22648:SF0">
    <property type="entry name" value="TRANSCRIPTION TERMINATION_ANTITERMINATION PROTEIN NUSA"/>
    <property type="match status" value="1"/>
</dbReference>
<dbReference type="Pfam" id="PF13184">
    <property type="entry name" value="KH_NusA_1st"/>
    <property type="match status" value="1"/>
</dbReference>
<proteinExistence type="inferred from homology"/>
<dbReference type="InterPro" id="IPR012340">
    <property type="entry name" value="NA-bd_OB-fold"/>
</dbReference>
<dbReference type="GO" id="GO:0003723">
    <property type="term" value="F:RNA binding"/>
    <property type="evidence" value="ECO:0007669"/>
    <property type="project" value="UniProtKB-UniRule"/>
</dbReference>
<dbReference type="KEGG" id="vbl:L21SP4_00061"/>
<comment type="similarity">
    <text evidence="7">Belongs to the NusA family.</text>
</comment>
<dbReference type="Gene3D" id="3.30.300.20">
    <property type="match status" value="2"/>
</dbReference>
<dbReference type="Gene3D" id="2.40.50.140">
    <property type="entry name" value="Nucleic acid-binding proteins"/>
    <property type="match status" value="1"/>
</dbReference>
<dbReference type="SUPFAM" id="SSF54814">
    <property type="entry name" value="Prokaryotic type KH domain (KH-domain type II)"/>
    <property type="match status" value="2"/>
</dbReference>
<dbReference type="InterPro" id="IPR010995">
    <property type="entry name" value="DNA_repair_Rad51/TF_NusA_a-hlx"/>
</dbReference>
<dbReference type="InterPro" id="IPR013735">
    <property type="entry name" value="TF_NusA_N"/>
</dbReference>
<evidence type="ECO:0000256" key="2">
    <source>
        <dbReference type="ARBA" id="ARBA00022490"/>
    </source>
</evidence>
<dbReference type="NCBIfam" id="TIGR01953">
    <property type="entry name" value="NusA"/>
    <property type="match status" value="1"/>
</dbReference>
<comment type="subunit">
    <text evidence="7">Monomer. Binds directly to the core enzyme of the DNA-dependent RNA polymerase and to nascent RNA.</text>
</comment>
<evidence type="ECO:0000259" key="8">
    <source>
        <dbReference type="PROSITE" id="PS50126"/>
    </source>
</evidence>
<evidence type="ECO:0000256" key="3">
    <source>
        <dbReference type="ARBA" id="ARBA00022814"/>
    </source>
</evidence>
<dbReference type="InterPro" id="IPR030842">
    <property type="entry name" value="TF_NusA_bacterial"/>
</dbReference>
<gene>
    <name evidence="7 9" type="primary">nusA</name>
    <name evidence="9" type="ORF">L21SP4_00061</name>
</gene>
<dbReference type="SMART" id="SM00322">
    <property type="entry name" value="KH"/>
    <property type="match status" value="2"/>
</dbReference>
<dbReference type="GO" id="GO:0003700">
    <property type="term" value="F:DNA-binding transcription factor activity"/>
    <property type="evidence" value="ECO:0007669"/>
    <property type="project" value="InterPro"/>
</dbReference>
<dbReference type="STRING" id="1307763.L21SP4_00061"/>
<evidence type="ECO:0000256" key="6">
    <source>
        <dbReference type="ARBA" id="ARBA00023163"/>
    </source>
</evidence>
<dbReference type="PANTHER" id="PTHR22648">
    <property type="entry name" value="TRANSCRIPTION TERMINATION FACTOR NUSA"/>
    <property type="match status" value="1"/>
</dbReference>